<evidence type="ECO:0000259" key="4">
    <source>
        <dbReference type="Pfam" id="PF06722"/>
    </source>
</evidence>
<dbReference type="EMBL" id="VSRL01000272">
    <property type="protein sequence ID" value="NKE62659.1"/>
    <property type="molecule type" value="Genomic_DNA"/>
</dbReference>
<dbReference type="PANTHER" id="PTHR48050:SF13">
    <property type="entry name" value="STEROL 3-BETA-GLUCOSYLTRANSFERASE UGT80A2"/>
    <property type="match status" value="1"/>
</dbReference>
<dbReference type="Gene3D" id="3.40.50.2000">
    <property type="entry name" value="Glycogen Phosphorylase B"/>
    <property type="match status" value="2"/>
</dbReference>
<evidence type="ECO:0000256" key="1">
    <source>
        <dbReference type="ARBA" id="ARBA00006962"/>
    </source>
</evidence>
<keyword evidence="3" id="KW-0808">Transferase</keyword>
<evidence type="ECO:0000313" key="6">
    <source>
        <dbReference type="EMBL" id="NKE62659.1"/>
    </source>
</evidence>
<evidence type="ECO:0000313" key="7">
    <source>
        <dbReference type="Proteomes" id="UP001515943"/>
    </source>
</evidence>
<dbReference type="Pfam" id="PF21036">
    <property type="entry name" value="EryCIII-like_N"/>
    <property type="match status" value="1"/>
</dbReference>
<feature type="domain" description="Erythromycin biosynthesis protein CIII-like C-terminal" evidence="4">
    <location>
        <begin position="231"/>
        <end position="372"/>
    </location>
</feature>
<dbReference type="InterPro" id="IPR010610">
    <property type="entry name" value="EryCIII-like_C"/>
</dbReference>
<dbReference type="CDD" id="cd03784">
    <property type="entry name" value="GT1_Gtf-like"/>
    <property type="match status" value="1"/>
</dbReference>
<dbReference type="PANTHER" id="PTHR48050">
    <property type="entry name" value="STEROL 3-BETA-GLUCOSYLTRANSFERASE"/>
    <property type="match status" value="1"/>
</dbReference>
<comment type="similarity">
    <text evidence="1">Belongs to the glycosyltransferase 28 family.</text>
</comment>
<keyword evidence="7" id="KW-1185">Reference proteome</keyword>
<name>A0ABX1FUZ3_9PSEU</name>
<comment type="caution">
    <text evidence="6">The sequence shown here is derived from an EMBL/GenBank/DDBJ whole genome shotgun (WGS) entry which is preliminary data.</text>
</comment>
<proteinExistence type="inferred from homology"/>
<evidence type="ECO:0000259" key="5">
    <source>
        <dbReference type="Pfam" id="PF21036"/>
    </source>
</evidence>
<protein>
    <submittedName>
        <fullName evidence="6">DUF1205 domain-containing protein</fullName>
    </submittedName>
</protein>
<dbReference type="RefSeq" id="WP_167979280.1">
    <property type="nucleotide sequence ID" value="NZ_VSRL01000272.1"/>
</dbReference>
<feature type="domain" description="Erythromycin biosynthesis protein CIII-like N-terminal" evidence="5">
    <location>
        <begin position="22"/>
        <end position="212"/>
    </location>
</feature>
<dbReference type="Pfam" id="PF06722">
    <property type="entry name" value="EryCIII-like_C"/>
    <property type="match status" value="1"/>
</dbReference>
<dbReference type="InterPro" id="IPR048284">
    <property type="entry name" value="EryCIII-like_N"/>
</dbReference>
<dbReference type="InterPro" id="IPR050426">
    <property type="entry name" value="Glycosyltransferase_28"/>
</dbReference>
<reference evidence="6 7" key="1">
    <citation type="submission" date="2019-08" db="EMBL/GenBank/DDBJ databases">
        <title>Lentzea from Indian Himalayas.</title>
        <authorList>
            <person name="Mandal S."/>
            <person name="Mallick Gupta A."/>
            <person name="Maiti P.K."/>
            <person name="Sarkar J."/>
            <person name="Mandal S."/>
        </authorList>
    </citation>
    <scope>NUCLEOTIDE SEQUENCE [LARGE SCALE GENOMIC DNA]</scope>
    <source>
        <strain evidence="6 7">PSKA42</strain>
    </source>
</reference>
<keyword evidence="2" id="KW-0328">Glycosyltransferase</keyword>
<sequence length="376" mass="39975">MRILLTSEPLPGHFFPLVPLAWAARAAGHEVLVAAPDNFVDSVLNAGLPVVSSGLRADFVELEPAGSGGPDEGLRRAHGRMFGKIAAKTLSATRAVVELWQPDVVVSERAEFAGPIAAAEHGTPLVDLRWGVADLTEYRSSGAEVLAGELAGLGMTELPEPDLLLTPWPPSLRLPHATGHSGLRHVSYNGVARIPDWMLRPRTAPRICLTLGTLVPQLGLDLLRDELLVALRELVRCGFDVAVAVDDRTAAAWGPWPRGVRHVGWMPMGQLLRVSDLLIHHGGQGTTLTALEAGVPQLIFPQFDDQFENADAVAKAGAGIRMLSPEIVPEAVVGHCVRLLESADIAAVAAGLAGEIAAQPSPFEVVTQLETLVAQR</sequence>
<gene>
    <name evidence="6" type="ORF">FXN61_40415</name>
</gene>
<organism evidence="6 7">
    <name type="scientific">Lentzea indica</name>
    <dbReference type="NCBI Taxonomy" id="2604800"/>
    <lineage>
        <taxon>Bacteria</taxon>
        <taxon>Bacillati</taxon>
        <taxon>Actinomycetota</taxon>
        <taxon>Actinomycetes</taxon>
        <taxon>Pseudonocardiales</taxon>
        <taxon>Pseudonocardiaceae</taxon>
        <taxon>Lentzea</taxon>
    </lineage>
</organism>
<evidence type="ECO:0000256" key="3">
    <source>
        <dbReference type="ARBA" id="ARBA00022679"/>
    </source>
</evidence>
<accession>A0ABX1FUZ3</accession>
<evidence type="ECO:0000256" key="2">
    <source>
        <dbReference type="ARBA" id="ARBA00022676"/>
    </source>
</evidence>
<dbReference type="SUPFAM" id="SSF53756">
    <property type="entry name" value="UDP-Glycosyltransferase/glycogen phosphorylase"/>
    <property type="match status" value="1"/>
</dbReference>
<dbReference type="Proteomes" id="UP001515943">
    <property type="component" value="Unassembled WGS sequence"/>
</dbReference>
<dbReference type="InterPro" id="IPR002213">
    <property type="entry name" value="UDP_glucos_trans"/>
</dbReference>